<dbReference type="EMBL" id="JACHDB010000001">
    <property type="protein sequence ID" value="MBB5430599.1"/>
    <property type="molecule type" value="Genomic_DNA"/>
</dbReference>
<sequence>MTEQTWNAELYDTRHSFVAAHGGDLLDLLAVRPGERVLDAGCGTGEHAARLREAGAAVVGVDASPEMIGRARSRFPGLDLRVADLRSLGLGGFDAVLSNAVLHWIPEADRAAASLAAALRPGGRLVAELGGAGNIAAIDAGARAVRAERGLPDAPSPWYFPGPQEYTGVLERAGLQVTGALLFDRPTRLEGRDGLAQWLRMFGAHLLDGAGDQEAFCAAVADRVRGDLYRDGAWWADYRRLRVTAVLPGRPRRSSRSPLR</sequence>
<dbReference type="PANTHER" id="PTHR43861">
    <property type="entry name" value="TRANS-ACONITATE 2-METHYLTRANSFERASE-RELATED"/>
    <property type="match status" value="1"/>
</dbReference>
<keyword evidence="3" id="KW-1185">Reference proteome</keyword>
<comment type="caution">
    <text evidence="2">The sequence shown here is derived from an EMBL/GenBank/DDBJ whole genome shotgun (WGS) entry which is preliminary data.</text>
</comment>
<evidence type="ECO:0000313" key="2">
    <source>
        <dbReference type="EMBL" id="MBB5430599.1"/>
    </source>
</evidence>
<gene>
    <name evidence="2" type="ORF">HDA36_000683</name>
</gene>
<dbReference type="Proteomes" id="UP000572635">
    <property type="component" value="Unassembled WGS sequence"/>
</dbReference>
<dbReference type="PANTHER" id="PTHR43861:SF1">
    <property type="entry name" value="TRANS-ACONITATE 2-METHYLTRANSFERASE"/>
    <property type="match status" value="1"/>
</dbReference>
<dbReference type="SUPFAM" id="SSF53335">
    <property type="entry name" value="S-adenosyl-L-methionine-dependent methyltransferases"/>
    <property type="match status" value="1"/>
</dbReference>
<evidence type="ECO:0000313" key="3">
    <source>
        <dbReference type="Proteomes" id="UP000572635"/>
    </source>
</evidence>
<dbReference type="RefSeq" id="WP_184388598.1">
    <property type="nucleotide sequence ID" value="NZ_BAAAJD010000023.1"/>
</dbReference>
<dbReference type="GO" id="GO:0032259">
    <property type="term" value="P:methylation"/>
    <property type="evidence" value="ECO:0007669"/>
    <property type="project" value="UniProtKB-KW"/>
</dbReference>
<dbReference type="InterPro" id="IPR013216">
    <property type="entry name" value="Methyltransf_11"/>
</dbReference>
<evidence type="ECO:0000259" key="1">
    <source>
        <dbReference type="Pfam" id="PF08241"/>
    </source>
</evidence>
<dbReference type="Pfam" id="PF08241">
    <property type="entry name" value="Methyltransf_11"/>
    <property type="match status" value="1"/>
</dbReference>
<dbReference type="CDD" id="cd02440">
    <property type="entry name" value="AdoMet_MTases"/>
    <property type="match status" value="1"/>
</dbReference>
<dbReference type="AlphaFoldDB" id="A0A7W8VC80"/>
<feature type="domain" description="Methyltransferase type 11" evidence="1">
    <location>
        <begin position="38"/>
        <end position="126"/>
    </location>
</feature>
<dbReference type="InterPro" id="IPR029063">
    <property type="entry name" value="SAM-dependent_MTases_sf"/>
</dbReference>
<reference evidence="2 3" key="1">
    <citation type="submission" date="2020-08" db="EMBL/GenBank/DDBJ databases">
        <title>Sequencing the genomes of 1000 actinobacteria strains.</title>
        <authorList>
            <person name="Klenk H.-P."/>
        </authorList>
    </citation>
    <scope>NUCLEOTIDE SEQUENCE [LARGE SCALE GENOMIC DNA]</scope>
    <source>
        <strain evidence="2 3">DSM 44551</strain>
    </source>
</reference>
<dbReference type="Gene3D" id="3.40.50.150">
    <property type="entry name" value="Vaccinia Virus protein VP39"/>
    <property type="match status" value="1"/>
</dbReference>
<keyword evidence="2" id="KW-0808">Transferase</keyword>
<dbReference type="GO" id="GO:0008757">
    <property type="term" value="F:S-adenosylmethionine-dependent methyltransferase activity"/>
    <property type="evidence" value="ECO:0007669"/>
    <property type="project" value="InterPro"/>
</dbReference>
<organism evidence="2 3">
    <name type="scientific">Nocardiopsis composta</name>
    <dbReference type="NCBI Taxonomy" id="157465"/>
    <lineage>
        <taxon>Bacteria</taxon>
        <taxon>Bacillati</taxon>
        <taxon>Actinomycetota</taxon>
        <taxon>Actinomycetes</taxon>
        <taxon>Streptosporangiales</taxon>
        <taxon>Nocardiopsidaceae</taxon>
        <taxon>Nocardiopsis</taxon>
    </lineage>
</organism>
<accession>A0A7W8VC80</accession>
<proteinExistence type="predicted"/>
<name>A0A7W8VC80_9ACTN</name>
<protein>
    <submittedName>
        <fullName evidence="2">SAM-dependent methyltransferase</fullName>
    </submittedName>
</protein>
<keyword evidence="2" id="KW-0489">Methyltransferase</keyword>